<evidence type="ECO:0000259" key="2">
    <source>
        <dbReference type="SMART" id="SM00479"/>
    </source>
</evidence>
<dbReference type="InterPro" id="IPR036397">
    <property type="entry name" value="RNaseH_sf"/>
</dbReference>
<comment type="caution">
    <text evidence="3">The sequence shown here is derived from an EMBL/GenBank/DDBJ whole genome shotgun (WGS) entry which is preliminary data.</text>
</comment>
<accession>A0AAJ3FED1</accession>
<evidence type="ECO:0000313" key="3">
    <source>
        <dbReference type="EMBL" id="NSI58897.1"/>
    </source>
</evidence>
<dbReference type="AlphaFoldDB" id="A0AAJ3FED1"/>
<reference evidence="3" key="1">
    <citation type="journal article" date="2020" name="Cell Host Microbe">
        <title>Functional and Genomic Variation between Human-Derived Isolates of Lachnospiraceae Reveals Inter- and Intra-Species Diversity.</title>
        <authorList>
            <person name="Sorbara M.T."/>
            <person name="Littmann E.R."/>
            <person name="Fontana E."/>
            <person name="Moody T.U."/>
            <person name="Kohout C.E."/>
            <person name="Gjonbalaj M."/>
            <person name="Eaton V."/>
            <person name="Seok R."/>
            <person name="Leiner I.M."/>
            <person name="Pamer E.G."/>
        </authorList>
    </citation>
    <scope>NUCLEOTIDE SEQUENCE</scope>
    <source>
        <strain evidence="3">MSK.15.32</strain>
    </source>
</reference>
<dbReference type="Pfam" id="PF00929">
    <property type="entry name" value="RNase_T"/>
    <property type="match status" value="1"/>
</dbReference>
<dbReference type="Proteomes" id="UP001296580">
    <property type="component" value="Unassembled WGS sequence"/>
</dbReference>
<evidence type="ECO:0000313" key="4">
    <source>
        <dbReference type="Proteomes" id="UP001296580"/>
    </source>
</evidence>
<keyword evidence="1 3" id="KW-0378">Hydrolase</keyword>
<dbReference type="InterPro" id="IPR012337">
    <property type="entry name" value="RNaseH-like_sf"/>
</dbReference>
<dbReference type="RefSeq" id="WP_173878010.1">
    <property type="nucleotide sequence ID" value="NZ_JAAIMR010000020.1"/>
</dbReference>
<dbReference type="PANTHER" id="PTHR30231:SF41">
    <property type="entry name" value="DNA POLYMERASE III SUBUNIT EPSILON"/>
    <property type="match status" value="1"/>
</dbReference>
<dbReference type="Gene3D" id="3.30.420.10">
    <property type="entry name" value="Ribonuclease H-like superfamily/Ribonuclease H"/>
    <property type="match status" value="1"/>
</dbReference>
<dbReference type="PANTHER" id="PTHR30231">
    <property type="entry name" value="DNA POLYMERASE III SUBUNIT EPSILON"/>
    <property type="match status" value="1"/>
</dbReference>
<dbReference type="FunFam" id="3.30.420.10:FF:000045">
    <property type="entry name" value="3'-5' exonuclease DinG"/>
    <property type="match status" value="1"/>
</dbReference>
<keyword evidence="1 3" id="KW-0269">Exonuclease</keyword>
<feature type="domain" description="Exonuclease" evidence="2">
    <location>
        <begin position="198"/>
        <end position="370"/>
    </location>
</feature>
<dbReference type="GO" id="GO:0005829">
    <property type="term" value="C:cytosol"/>
    <property type="evidence" value="ECO:0007669"/>
    <property type="project" value="TreeGrafter"/>
</dbReference>
<dbReference type="InterPro" id="IPR013520">
    <property type="entry name" value="Ribonucl_H"/>
</dbReference>
<organism evidence="3 4">
    <name type="scientific">Mediterraneibacter gnavus</name>
    <name type="common">Ruminococcus gnavus</name>
    <dbReference type="NCBI Taxonomy" id="33038"/>
    <lineage>
        <taxon>Bacteria</taxon>
        <taxon>Bacillati</taxon>
        <taxon>Bacillota</taxon>
        <taxon>Clostridia</taxon>
        <taxon>Lachnospirales</taxon>
        <taxon>Lachnospiraceae</taxon>
        <taxon>Mediterraneibacter</taxon>
    </lineage>
</organism>
<dbReference type="GO" id="GO:0008408">
    <property type="term" value="F:3'-5' exonuclease activity"/>
    <property type="evidence" value="ECO:0007669"/>
    <property type="project" value="TreeGrafter"/>
</dbReference>
<dbReference type="InterPro" id="IPR006054">
    <property type="entry name" value="DnaQ"/>
</dbReference>
<gene>
    <name evidence="3" type="ORF">G4993_10870</name>
</gene>
<protein>
    <submittedName>
        <fullName evidence="3">3'-5' exonuclease</fullName>
    </submittedName>
</protein>
<dbReference type="GO" id="GO:0045004">
    <property type="term" value="P:DNA replication proofreading"/>
    <property type="evidence" value="ECO:0007669"/>
    <property type="project" value="TreeGrafter"/>
</dbReference>
<dbReference type="SUPFAM" id="SSF53098">
    <property type="entry name" value="Ribonuclease H-like"/>
    <property type="match status" value="1"/>
</dbReference>
<name>A0AAJ3FED1_MEDGN</name>
<keyword evidence="1 3" id="KW-0540">Nuclease</keyword>
<dbReference type="NCBIfam" id="TIGR00573">
    <property type="entry name" value="dnaq"/>
    <property type="match status" value="1"/>
</dbReference>
<dbReference type="GO" id="GO:0003677">
    <property type="term" value="F:DNA binding"/>
    <property type="evidence" value="ECO:0007669"/>
    <property type="project" value="InterPro"/>
</dbReference>
<proteinExistence type="predicted"/>
<dbReference type="CDD" id="cd06127">
    <property type="entry name" value="DEDDh"/>
    <property type="match status" value="1"/>
</dbReference>
<dbReference type="GO" id="GO:0003887">
    <property type="term" value="F:DNA-directed DNA polymerase activity"/>
    <property type="evidence" value="ECO:0007669"/>
    <property type="project" value="InterPro"/>
</dbReference>
<dbReference type="EMBL" id="JAAIRV010000020">
    <property type="protein sequence ID" value="NSI58897.1"/>
    <property type="molecule type" value="Genomic_DNA"/>
</dbReference>
<evidence type="ECO:0000256" key="1">
    <source>
        <dbReference type="ARBA" id="ARBA00022839"/>
    </source>
</evidence>
<sequence length="371" mass="42566">MAKCNYCGKKGFFLKLNNSGMCSECEQLFITEEYFQKIVNLYNKICCEVTFEEGISLEDLLSLLDGRVSKCNDLKILLNSCNQYPKLHEVLSKHAVRDSNSQYGRIPEINLFVWFDSNGLRKTVVSDLLDYPDRLIRDIGCMKRRFRKKFEFQNIIDEMEAVPIVPVPSKKIRFKVSDLSEIKYTSITSRSNYERLGTFTVVDVETTGLNCQKSKLIEVSAVYFEHWKPVKYFSTLIDPESSIPEEITELTGINNETVKGSPTFSSIVIGLMDFIGNTNIVGHNLEFDLKFLYRNGINFLSHKRKYYDTLKIAKTVLKRGDSLNSDVSDYKLTTLCDYYDIRDNDSAHRSLSDALSTGLLFKNLADEKINS</sequence>
<reference evidence="3" key="2">
    <citation type="submission" date="2020-02" db="EMBL/GenBank/DDBJ databases">
        <authorList>
            <person name="Littmann E."/>
            <person name="Sorbara M."/>
        </authorList>
    </citation>
    <scope>NUCLEOTIDE SEQUENCE</scope>
    <source>
        <strain evidence="3">MSK.15.32</strain>
    </source>
</reference>
<dbReference type="SMART" id="SM00479">
    <property type="entry name" value="EXOIII"/>
    <property type="match status" value="1"/>
</dbReference>